<gene>
    <name evidence="8" type="ORF">A3Q56_02153</name>
</gene>
<dbReference type="OrthoDB" id="1898821at2759"/>
<keyword evidence="9" id="KW-1185">Reference proteome</keyword>
<evidence type="ECO:0000256" key="5">
    <source>
        <dbReference type="ARBA" id="ARBA00023242"/>
    </source>
</evidence>
<feature type="transmembrane region" description="Helical" evidence="6">
    <location>
        <begin position="371"/>
        <end position="393"/>
    </location>
</feature>
<dbReference type="SUPFAM" id="SSF48371">
    <property type="entry name" value="ARM repeat"/>
    <property type="match status" value="1"/>
</dbReference>
<dbReference type="AlphaFoldDB" id="A0A177B8W6"/>
<protein>
    <submittedName>
        <fullName evidence="8">Beta-catenin-like protein 1</fullName>
    </submittedName>
</protein>
<evidence type="ECO:0000256" key="4">
    <source>
        <dbReference type="ARBA" id="ARBA00023054"/>
    </source>
</evidence>
<dbReference type="InterPro" id="IPR013180">
    <property type="entry name" value="CTNNBL1_N"/>
</dbReference>
<proteinExistence type="predicted"/>
<dbReference type="InterPro" id="IPR016024">
    <property type="entry name" value="ARM-type_fold"/>
</dbReference>
<dbReference type="Proteomes" id="UP000078046">
    <property type="component" value="Unassembled WGS sequence"/>
</dbReference>
<dbReference type="PANTHER" id="PTHR14978">
    <property type="entry name" value="BETA-CATENIN-LIKE PROTEIN 1 NUCLEAR ASSOCIATED PROTEIN"/>
    <property type="match status" value="1"/>
</dbReference>
<dbReference type="PANTHER" id="PTHR14978:SF0">
    <property type="entry name" value="BETA-CATENIN-LIKE PROTEIN 1"/>
    <property type="match status" value="1"/>
</dbReference>
<evidence type="ECO:0000313" key="8">
    <source>
        <dbReference type="EMBL" id="OAF70093.1"/>
    </source>
</evidence>
<keyword evidence="6" id="KW-1133">Transmembrane helix</keyword>
<evidence type="ECO:0000256" key="1">
    <source>
        <dbReference type="ARBA" id="ARBA00004123"/>
    </source>
</evidence>
<feature type="transmembrane region" description="Helical" evidence="6">
    <location>
        <begin position="563"/>
        <end position="585"/>
    </location>
</feature>
<keyword evidence="2" id="KW-0597">Phosphoprotein</keyword>
<comment type="subcellular location">
    <subcellularLocation>
        <location evidence="1">Nucleus</location>
    </subcellularLocation>
</comment>
<dbReference type="Gene3D" id="1.25.10.10">
    <property type="entry name" value="Leucine-rich Repeat Variant"/>
    <property type="match status" value="2"/>
</dbReference>
<dbReference type="EMBL" id="LWCA01000188">
    <property type="protein sequence ID" value="OAF70093.1"/>
    <property type="molecule type" value="Genomic_DNA"/>
</dbReference>
<feature type="transmembrane region" description="Helical" evidence="6">
    <location>
        <begin position="495"/>
        <end position="523"/>
    </location>
</feature>
<keyword evidence="5" id="KW-0539">Nucleus</keyword>
<dbReference type="Pfam" id="PF08216">
    <property type="entry name" value="CTNNBL"/>
    <property type="match status" value="1"/>
</dbReference>
<evidence type="ECO:0000256" key="3">
    <source>
        <dbReference type="ARBA" id="ARBA00022737"/>
    </source>
</evidence>
<accession>A0A177B8W6</accession>
<keyword evidence="4" id="KW-0175">Coiled coil</keyword>
<sequence>MNIDELLQYHKAKSDDIDSSHVEVELNVLEVKRLISLLQKKYAKNQEMRIKFKETPEKFMESEVLLNDAIHCISILSTSYHLYPNFVDLGGLTLFFKLLRHENTDIITSTIEVLNDLIDLDDVVETDQVDNFNMLIDPLADLNIFDVLLHCIGVLDDRDRDECSAIFKCLEITENLIEYDSKFIKLLCDQNMVNWIVKKLRTFKRRNPRTVTEYELMFNVFNCLCASFVLKENKKLFLDGEGIELMVLMMREKKVSRFGALNVINHILSDNDSAPYCDRFIDALGLRSIFSVFMSTPVCHNKSGPNKLEIEEHVLSIICSLLKKSTDPSRLLDKFTENNYEKIERLIEFFVEYRDIIEKQKLKHLNNQEQYVELLGLGLFTLQQIVIILGIITKEGHTKMKNKIKSLLSIKNCKMQYIKKILEQHANNVDTVNEQNTETCDGTNIIANCLFGLCFTIDVVYLRKAGFVITLLASIMSILSLIIMMRKEKSDIIKFYLLLMNLALIIGFVSYATLNIAVFFTYIRAFNNCDAKRQQFIIKLAKDLLMLDDHFSFDKIESRKKNAIFVGLLSGINGLLIIINTVHIFPNKSKHVNINQ</sequence>
<feature type="domain" description="Beta-catenin-like protein 1 N-terminal" evidence="7">
    <location>
        <begin position="7"/>
        <end position="111"/>
    </location>
</feature>
<name>A0A177B8W6_9BILA</name>
<evidence type="ECO:0000313" key="9">
    <source>
        <dbReference type="Proteomes" id="UP000078046"/>
    </source>
</evidence>
<evidence type="ECO:0000259" key="7">
    <source>
        <dbReference type="SMART" id="SM01156"/>
    </source>
</evidence>
<keyword evidence="6" id="KW-0472">Membrane</keyword>
<evidence type="ECO:0000256" key="6">
    <source>
        <dbReference type="SAM" id="Phobius"/>
    </source>
</evidence>
<comment type="caution">
    <text evidence="8">The sequence shown here is derived from an EMBL/GenBank/DDBJ whole genome shotgun (WGS) entry which is preliminary data.</text>
</comment>
<dbReference type="InterPro" id="IPR039678">
    <property type="entry name" value="CTNNBL1"/>
</dbReference>
<evidence type="ECO:0000256" key="2">
    <source>
        <dbReference type="ARBA" id="ARBA00022553"/>
    </source>
</evidence>
<dbReference type="InterPro" id="IPR011989">
    <property type="entry name" value="ARM-like"/>
</dbReference>
<keyword evidence="6" id="KW-0812">Transmembrane</keyword>
<dbReference type="SMART" id="SM01156">
    <property type="entry name" value="DUF1716"/>
    <property type="match status" value="1"/>
</dbReference>
<feature type="transmembrane region" description="Helical" evidence="6">
    <location>
        <begin position="465"/>
        <end position="483"/>
    </location>
</feature>
<keyword evidence="3" id="KW-0677">Repeat</keyword>
<dbReference type="GO" id="GO:0005681">
    <property type="term" value="C:spliceosomal complex"/>
    <property type="evidence" value="ECO:0007669"/>
    <property type="project" value="TreeGrafter"/>
</dbReference>
<reference evidence="8 9" key="1">
    <citation type="submission" date="2016-04" db="EMBL/GenBank/DDBJ databases">
        <title>The genome of Intoshia linei affirms orthonectids as highly simplified spiralians.</title>
        <authorList>
            <person name="Mikhailov K.V."/>
            <person name="Slusarev G.S."/>
            <person name="Nikitin M.A."/>
            <person name="Logacheva M.D."/>
            <person name="Penin A."/>
            <person name="Aleoshin V."/>
            <person name="Panchin Y.V."/>
        </authorList>
    </citation>
    <scope>NUCLEOTIDE SEQUENCE [LARGE SCALE GENOMIC DNA]</scope>
    <source>
        <strain evidence="8">Intl2013</strain>
        <tissue evidence="8">Whole animal</tissue>
    </source>
</reference>
<organism evidence="8 9">
    <name type="scientific">Intoshia linei</name>
    <dbReference type="NCBI Taxonomy" id="1819745"/>
    <lineage>
        <taxon>Eukaryota</taxon>
        <taxon>Metazoa</taxon>
        <taxon>Spiralia</taxon>
        <taxon>Lophotrochozoa</taxon>
        <taxon>Mesozoa</taxon>
        <taxon>Orthonectida</taxon>
        <taxon>Rhopaluridae</taxon>
        <taxon>Intoshia</taxon>
    </lineage>
</organism>